<comment type="catalytic activity">
    <reaction evidence="8">
        <text>an acyl-CoA + a 1,2-diacyl-sn-glycerol = a triacyl-sn-glycerol + CoA</text>
        <dbReference type="Rhea" id="RHEA:10868"/>
        <dbReference type="ChEBI" id="CHEBI:17815"/>
        <dbReference type="ChEBI" id="CHEBI:57287"/>
        <dbReference type="ChEBI" id="CHEBI:58342"/>
        <dbReference type="ChEBI" id="CHEBI:64615"/>
        <dbReference type="EC" id="2.3.1.20"/>
    </reaction>
</comment>
<proteinExistence type="inferred from homology"/>
<evidence type="ECO:0000259" key="9">
    <source>
        <dbReference type="Pfam" id="PF03007"/>
    </source>
</evidence>
<accession>A0ABT2YA60</accession>
<dbReference type="InterPro" id="IPR023213">
    <property type="entry name" value="CAT-like_dom_sf"/>
</dbReference>
<evidence type="ECO:0000256" key="8">
    <source>
        <dbReference type="ARBA" id="ARBA00048109"/>
    </source>
</evidence>
<evidence type="ECO:0000256" key="7">
    <source>
        <dbReference type="ARBA" id="ARBA00023315"/>
    </source>
</evidence>
<comment type="pathway">
    <text evidence="2">Lipid metabolism.</text>
</comment>
<dbReference type="PANTHER" id="PTHR31650:SF1">
    <property type="entry name" value="WAX ESTER SYNTHASE_DIACYLGLYCEROL ACYLTRANSFERASE 4-RELATED"/>
    <property type="match status" value="1"/>
</dbReference>
<dbReference type="Pfam" id="PF06974">
    <property type="entry name" value="WS_DGAT_C"/>
    <property type="match status" value="1"/>
</dbReference>
<evidence type="ECO:0000313" key="11">
    <source>
        <dbReference type="EMBL" id="MCV2367178.1"/>
    </source>
</evidence>
<dbReference type="InterPro" id="IPR004255">
    <property type="entry name" value="O-acyltransferase_WSD1_N"/>
</dbReference>
<dbReference type="EMBL" id="JAJIRN010000002">
    <property type="protein sequence ID" value="MCV2367178.1"/>
    <property type="molecule type" value="Genomic_DNA"/>
</dbReference>
<evidence type="ECO:0000259" key="10">
    <source>
        <dbReference type="Pfam" id="PF06974"/>
    </source>
</evidence>
<gene>
    <name evidence="11" type="ORF">LNV07_03595</name>
</gene>
<feature type="domain" description="O-acyltransferase WSD1 C-terminal" evidence="10">
    <location>
        <begin position="308"/>
        <end position="450"/>
    </location>
</feature>
<keyword evidence="7" id="KW-0012">Acyltransferase</keyword>
<name>A0ABT2YA60_9BURK</name>
<organism evidence="11 12">
    <name type="scientific">Roseateles oligotrophus</name>
    <dbReference type="NCBI Taxonomy" id="1769250"/>
    <lineage>
        <taxon>Bacteria</taxon>
        <taxon>Pseudomonadati</taxon>
        <taxon>Pseudomonadota</taxon>
        <taxon>Betaproteobacteria</taxon>
        <taxon>Burkholderiales</taxon>
        <taxon>Sphaerotilaceae</taxon>
        <taxon>Roseateles</taxon>
    </lineage>
</organism>
<keyword evidence="5" id="KW-0808">Transferase</keyword>
<reference evidence="11 12" key="1">
    <citation type="submission" date="2021-11" db="EMBL/GenBank/DDBJ databases">
        <authorList>
            <person name="Liang Q."/>
            <person name="Mou H."/>
            <person name="Liu Z."/>
        </authorList>
    </citation>
    <scope>NUCLEOTIDE SEQUENCE [LARGE SCALE GENOMIC DNA]</scope>
    <source>
        <strain evidence="11 12">CHU3</strain>
    </source>
</reference>
<evidence type="ECO:0000256" key="1">
    <source>
        <dbReference type="ARBA" id="ARBA00004771"/>
    </source>
</evidence>
<keyword evidence="6" id="KW-0319">Glycerol metabolism</keyword>
<keyword evidence="12" id="KW-1185">Reference proteome</keyword>
<comment type="caution">
    <text evidence="11">The sequence shown here is derived from an EMBL/GenBank/DDBJ whole genome shotgun (WGS) entry which is preliminary data.</text>
</comment>
<evidence type="ECO:0000256" key="6">
    <source>
        <dbReference type="ARBA" id="ARBA00022798"/>
    </source>
</evidence>
<evidence type="ECO:0000256" key="4">
    <source>
        <dbReference type="ARBA" id="ARBA00013244"/>
    </source>
</evidence>
<evidence type="ECO:0000256" key="3">
    <source>
        <dbReference type="ARBA" id="ARBA00009587"/>
    </source>
</evidence>
<dbReference type="EC" id="2.3.1.20" evidence="4"/>
<dbReference type="SUPFAM" id="SSF52777">
    <property type="entry name" value="CoA-dependent acyltransferases"/>
    <property type="match status" value="1"/>
</dbReference>
<dbReference type="PANTHER" id="PTHR31650">
    <property type="entry name" value="O-ACYLTRANSFERASE (WSD1-LIKE) FAMILY PROTEIN"/>
    <property type="match status" value="1"/>
</dbReference>
<dbReference type="Gene3D" id="3.30.559.10">
    <property type="entry name" value="Chloramphenicol acetyltransferase-like domain"/>
    <property type="match status" value="1"/>
</dbReference>
<protein>
    <recommendedName>
        <fullName evidence="4">diacylglycerol O-acyltransferase</fullName>
        <ecNumber evidence="4">2.3.1.20</ecNumber>
    </recommendedName>
</protein>
<dbReference type="InterPro" id="IPR045034">
    <property type="entry name" value="O-acyltransferase_WSD1-like"/>
</dbReference>
<feature type="domain" description="O-acyltransferase WSD1-like N-terminal" evidence="9">
    <location>
        <begin position="27"/>
        <end position="179"/>
    </location>
</feature>
<dbReference type="Proteomes" id="UP001209701">
    <property type="component" value="Unassembled WGS sequence"/>
</dbReference>
<dbReference type="RefSeq" id="WP_263569814.1">
    <property type="nucleotide sequence ID" value="NZ_JAJIRN010000002.1"/>
</dbReference>
<comment type="similarity">
    <text evidence="3">Belongs to the long-chain O-acyltransferase family.</text>
</comment>
<sequence length="458" mass="49146">MLKNLTAAAAGAANTRGRDAGLGVHTMSAVDAAWLHMDGPANPAIVVGISLTRVPLDFKRVRAVFKRCADEFDRFRQRVVESGLLFPALTWADMADFEIERHVHRAALPQPGDEAALRALIGELAALPLDRALPLWQVHVVDGCEPRGQGGALIMRYHHCIGDGTAMMALATRLFESAAGRRHKLALPASHLPAHDRPVADLLDKAGLVLAGAGTLLADLLIAPDPPSPFKGKFGLGKRVAWSAPVPIARVKEIGAPTGAKVNDVMVAIASGALRGYLRRRGVDVQHTHLRAMVPIDLRPPEHIGQLGNEFGLAILELPVSNSSARQCLALSKARMDQVKRSPEAIAMHLLFDVFGRGPKLVEDLASHIFGSKASVTLTNVVGPLEQVKLAGSPVERMLFCVPHPGEELGMGISIMIYQGMATLTVIADAHLVPDPEAITRGFNREFDRLCRLLPGLS</sequence>
<comment type="pathway">
    <text evidence="1">Glycerolipid metabolism; triacylglycerol biosynthesis.</text>
</comment>
<evidence type="ECO:0000313" key="12">
    <source>
        <dbReference type="Proteomes" id="UP001209701"/>
    </source>
</evidence>
<dbReference type="InterPro" id="IPR009721">
    <property type="entry name" value="O-acyltransferase_WSD1_C"/>
</dbReference>
<evidence type="ECO:0000256" key="5">
    <source>
        <dbReference type="ARBA" id="ARBA00022679"/>
    </source>
</evidence>
<dbReference type="Pfam" id="PF03007">
    <property type="entry name" value="WS_DGAT_cat"/>
    <property type="match status" value="1"/>
</dbReference>
<evidence type="ECO:0000256" key="2">
    <source>
        <dbReference type="ARBA" id="ARBA00005189"/>
    </source>
</evidence>